<dbReference type="Proteomes" id="UP001237737">
    <property type="component" value="Unassembled WGS sequence"/>
</dbReference>
<evidence type="ECO:0000313" key="3">
    <source>
        <dbReference type="Proteomes" id="UP001237737"/>
    </source>
</evidence>
<evidence type="ECO:0000259" key="1">
    <source>
        <dbReference type="Pfam" id="PF00155"/>
    </source>
</evidence>
<name>A0ABT9SY50_9GAMM</name>
<feature type="domain" description="Aminotransferase class I/classII large" evidence="1">
    <location>
        <begin position="6"/>
        <end position="350"/>
    </location>
</feature>
<protein>
    <submittedName>
        <fullName evidence="2">DNA-binding transcriptional MocR family regulator</fullName>
    </submittedName>
</protein>
<sequence>MEPSYNLAVNLPLRGSVVTRLRAALATTPVDVESLAYPDPAGALWIRKAIAGWLERVGGHGPVDPELIALTIGARHALALALAASTAGRHPAVLVEEHTYHGVRRMAKHLGTRCVDVAMDRHGMRPDALMQAATRSRARALYVQPTLQNPTTATMPLERRLDIAEVAERLGLTIVEGDVYSPLHRPVREGLPPLARLAPHRTVHCGGIGKIVGPGLRVGWMVHADATMQAVTSARIQLEQDGLPALASSIVARWMDDGTAEALLDELTDAMASRAGMARRIIGEHLVTSGTGLHAWLPLPDAPAMEKRLLARGVHVAASKHFVGTGRQAAGIRLAMGAEEDPDRLEEALRIVAAER</sequence>
<dbReference type="InterPro" id="IPR015421">
    <property type="entry name" value="PyrdxlP-dep_Trfase_major"/>
</dbReference>
<dbReference type="SUPFAM" id="SSF53383">
    <property type="entry name" value="PLP-dependent transferases"/>
    <property type="match status" value="1"/>
</dbReference>
<keyword evidence="2" id="KW-0238">DNA-binding</keyword>
<dbReference type="PANTHER" id="PTHR46577">
    <property type="entry name" value="HTH-TYPE TRANSCRIPTIONAL REGULATORY PROTEIN GABR"/>
    <property type="match status" value="1"/>
</dbReference>
<accession>A0ABT9SY50</accession>
<comment type="caution">
    <text evidence="2">The sequence shown here is derived from an EMBL/GenBank/DDBJ whole genome shotgun (WGS) entry which is preliminary data.</text>
</comment>
<dbReference type="InterPro" id="IPR015424">
    <property type="entry name" value="PyrdxlP-dep_Trfase"/>
</dbReference>
<reference evidence="2 3" key="1">
    <citation type="submission" date="2023-07" db="EMBL/GenBank/DDBJ databases">
        <title>Sorghum-associated microbial communities from plants grown in Nebraska, USA.</title>
        <authorList>
            <person name="Schachtman D."/>
        </authorList>
    </citation>
    <scope>NUCLEOTIDE SEQUENCE [LARGE SCALE GENOMIC DNA]</scope>
    <source>
        <strain evidence="2 3">CC60</strain>
    </source>
</reference>
<dbReference type="Pfam" id="PF00155">
    <property type="entry name" value="Aminotran_1_2"/>
    <property type="match status" value="1"/>
</dbReference>
<dbReference type="GO" id="GO:0003677">
    <property type="term" value="F:DNA binding"/>
    <property type="evidence" value="ECO:0007669"/>
    <property type="project" value="UniProtKB-KW"/>
</dbReference>
<dbReference type="PANTHER" id="PTHR46577:SF1">
    <property type="entry name" value="HTH-TYPE TRANSCRIPTIONAL REGULATORY PROTEIN GABR"/>
    <property type="match status" value="1"/>
</dbReference>
<organism evidence="2 3">
    <name type="scientific">Luteibacter jiangsuensis</name>
    <dbReference type="NCBI Taxonomy" id="637577"/>
    <lineage>
        <taxon>Bacteria</taxon>
        <taxon>Pseudomonadati</taxon>
        <taxon>Pseudomonadota</taxon>
        <taxon>Gammaproteobacteria</taxon>
        <taxon>Lysobacterales</taxon>
        <taxon>Rhodanobacteraceae</taxon>
        <taxon>Luteibacter</taxon>
    </lineage>
</organism>
<gene>
    <name evidence="2" type="ORF">J2T07_001051</name>
</gene>
<dbReference type="EMBL" id="JAUSSK010000001">
    <property type="protein sequence ID" value="MDQ0008892.1"/>
    <property type="molecule type" value="Genomic_DNA"/>
</dbReference>
<evidence type="ECO:0000313" key="2">
    <source>
        <dbReference type="EMBL" id="MDQ0008892.1"/>
    </source>
</evidence>
<dbReference type="RefSeq" id="WP_306847876.1">
    <property type="nucleotide sequence ID" value="NZ_JAUSSK010000001.1"/>
</dbReference>
<dbReference type="CDD" id="cd00609">
    <property type="entry name" value="AAT_like"/>
    <property type="match status" value="1"/>
</dbReference>
<proteinExistence type="predicted"/>
<dbReference type="Gene3D" id="3.40.640.10">
    <property type="entry name" value="Type I PLP-dependent aspartate aminotransferase-like (Major domain)"/>
    <property type="match status" value="1"/>
</dbReference>
<dbReference type="InterPro" id="IPR004839">
    <property type="entry name" value="Aminotransferase_I/II_large"/>
</dbReference>
<dbReference type="InterPro" id="IPR051446">
    <property type="entry name" value="HTH_trans_reg/aminotransferase"/>
</dbReference>
<keyword evidence="3" id="KW-1185">Reference proteome</keyword>